<feature type="compositionally biased region" description="Polar residues" evidence="1">
    <location>
        <begin position="1"/>
        <end position="10"/>
    </location>
</feature>
<feature type="compositionally biased region" description="Low complexity" evidence="1">
    <location>
        <begin position="59"/>
        <end position="72"/>
    </location>
</feature>
<keyword evidence="2" id="KW-0812">Transmembrane</keyword>
<evidence type="ECO:0000313" key="3">
    <source>
        <dbReference type="EMBL" id="KAL0127839.1"/>
    </source>
</evidence>
<feature type="transmembrane region" description="Helical" evidence="2">
    <location>
        <begin position="110"/>
        <end position="127"/>
    </location>
</feature>
<keyword evidence="4" id="KW-1185">Reference proteome</keyword>
<keyword evidence="2" id="KW-0472">Membrane</keyword>
<keyword evidence="2" id="KW-1133">Transmembrane helix</keyword>
<evidence type="ECO:0000256" key="2">
    <source>
        <dbReference type="SAM" id="Phobius"/>
    </source>
</evidence>
<proteinExistence type="predicted"/>
<dbReference type="Proteomes" id="UP001430953">
    <property type="component" value="Unassembled WGS sequence"/>
</dbReference>
<protein>
    <submittedName>
        <fullName evidence="3">Uncharacterized protein</fullName>
    </submittedName>
</protein>
<evidence type="ECO:0000313" key="4">
    <source>
        <dbReference type="Proteomes" id="UP001430953"/>
    </source>
</evidence>
<feature type="compositionally biased region" description="Low complexity" evidence="1">
    <location>
        <begin position="37"/>
        <end position="49"/>
    </location>
</feature>
<accession>A0AAW2GHY5</accession>
<feature type="region of interest" description="Disordered" evidence="1">
    <location>
        <begin position="1"/>
        <end position="100"/>
    </location>
</feature>
<evidence type="ECO:0000256" key="1">
    <source>
        <dbReference type="SAM" id="MobiDB-lite"/>
    </source>
</evidence>
<gene>
    <name evidence="3" type="ORF">PUN28_003231</name>
</gene>
<organism evidence="3 4">
    <name type="scientific">Cardiocondyla obscurior</name>
    <dbReference type="NCBI Taxonomy" id="286306"/>
    <lineage>
        <taxon>Eukaryota</taxon>
        <taxon>Metazoa</taxon>
        <taxon>Ecdysozoa</taxon>
        <taxon>Arthropoda</taxon>
        <taxon>Hexapoda</taxon>
        <taxon>Insecta</taxon>
        <taxon>Pterygota</taxon>
        <taxon>Neoptera</taxon>
        <taxon>Endopterygota</taxon>
        <taxon>Hymenoptera</taxon>
        <taxon>Apocrita</taxon>
        <taxon>Aculeata</taxon>
        <taxon>Formicoidea</taxon>
        <taxon>Formicidae</taxon>
        <taxon>Myrmicinae</taxon>
        <taxon>Cardiocondyla</taxon>
    </lineage>
</organism>
<comment type="caution">
    <text evidence="3">The sequence shown here is derived from an EMBL/GenBank/DDBJ whole genome shotgun (WGS) entry which is preliminary data.</text>
</comment>
<dbReference type="AlphaFoldDB" id="A0AAW2GHY5"/>
<sequence length="128" mass="13496">MKRTDGPSTESRQRDFALPPRLYRAEPCAAAAHRRSPAAATAGAATDASFPPPPPPPVDVDVAGSSPASSSPSLPPPAVAATAATDTVDRKEAQPLSLFPPPRRIRTRRLLFVTGEFVTVLLLPLAFF</sequence>
<reference evidence="3 4" key="1">
    <citation type="submission" date="2023-03" db="EMBL/GenBank/DDBJ databases">
        <title>High recombination rates correlate with genetic variation in Cardiocondyla obscurior ants.</title>
        <authorList>
            <person name="Errbii M."/>
        </authorList>
    </citation>
    <scope>NUCLEOTIDE SEQUENCE [LARGE SCALE GENOMIC DNA]</scope>
    <source>
        <strain evidence="3">Alpha-2009</strain>
        <tissue evidence="3">Whole body</tissue>
    </source>
</reference>
<name>A0AAW2GHY5_9HYME</name>
<dbReference type="EMBL" id="JADYXP020000003">
    <property type="protein sequence ID" value="KAL0127839.1"/>
    <property type="molecule type" value="Genomic_DNA"/>
</dbReference>